<comment type="caution">
    <text evidence="2">The sequence shown here is derived from an EMBL/GenBank/DDBJ whole genome shotgun (WGS) entry which is preliminary data.</text>
</comment>
<organism evidence="2 3">
    <name type="scientific">Adineta steineri</name>
    <dbReference type="NCBI Taxonomy" id="433720"/>
    <lineage>
        <taxon>Eukaryota</taxon>
        <taxon>Metazoa</taxon>
        <taxon>Spiralia</taxon>
        <taxon>Gnathifera</taxon>
        <taxon>Rotifera</taxon>
        <taxon>Eurotatoria</taxon>
        <taxon>Bdelloidea</taxon>
        <taxon>Adinetida</taxon>
        <taxon>Adinetidae</taxon>
        <taxon>Adineta</taxon>
    </lineage>
</organism>
<evidence type="ECO:0000313" key="3">
    <source>
        <dbReference type="Proteomes" id="UP000663881"/>
    </source>
</evidence>
<evidence type="ECO:0000313" key="2">
    <source>
        <dbReference type="EMBL" id="CAF3713341.1"/>
    </source>
</evidence>
<accession>A0A818VHQ8</accession>
<protein>
    <submittedName>
        <fullName evidence="2">Uncharacterized protein</fullName>
    </submittedName>
</protein>
<dbReference type="EMBL" id="CAJOAY010000671">
    <property type="protein sequence ID" value="CAF3713341.1"/>
    <property type="molecule type" value="Genomic_DNA"/>
</dbReference>
<proteinExistence type="predicted"/>
<dbReference type="Proteomes" id="UP000663891">
    <property type="component" value="Unassembled WGS sequence"/>
</dbReference>
<evidence type="ECO:0000313" key="1">
    <source>
        <dbReference type="EMBL" id="CAF1066095.1"/>
    </source>
</evidence>
<sequence>MLFCSLPDCRVVVVAVVCGKVVVGVINGVVVVVCSEVVIGIDSGVVVDNDGGIDIVVISGDDDFAAVDLLLWKNTE</sequence>
<dbReference type="EMBL" id="CAJNON010000173">
    <property type="protein sequence ID" value="CAF1066095.1"/>
    <property type="molecule type" value="Genomic_DNA"/>
</dbReference>
<gene>
    <name evidence="2" type="ORF">OKA104_LOCUS13340</name>
    <name evidence="1" type="ORF">VCS650_LOCUS18216</name>
</gene>
<name>A0A818VHQ8_9BILA</name>
<dbReference type="Proteomes" id="UP000663881">
    <property type="component" value="Unassembled WGS sequence"/>
</dbReference>
<dbReference type="AlphaFoldDB" id="A0A818VHQ8"/>
<reference evidence="2" key="1">
    <citation type="submission" date="2021-02" db="EMBL/GenBank/DDBJ databases">
        <authorList>
            <person name="Nowell W R."/>
        </authorList>
    </citation>
    <scope>NUCLEOTIDE SEQUENCE</scope>
</reference>